<evidence type="ECO:0000256" key="1">
    <source>
        <dbReference type="SAM" id="MobiDB-lite"/>
    </source>
</evidence>
<dbReference type="Gene3D" id="3.90.930.1">
    <property type="match status" value="1"/>
</dbReference>
<proteinExistence type="predicted"/>
<dbReference type="Proteomes" id="UP000832041">
    <property type="component" value="Chromosome"/>
</dbReference>
<feature type="region of interest" description="Disordered" evidence="1">
    <location>
        <begin position="140"/>
        <end position="159"/>
    </location>
</feature>
<accession>A0ABY4L7U6</accession>
<reference evidence="2 3" key="1">
    <citation type="submission" date="2020-04" db="EMBL/GenBank/DDBJ databases">
        <title>Thermobifida alba genome sequencing and assembly.</title>
        <authorList>
            <person name="Luzics S."/>
            <person name="Horvath B."/>
            <person name="Nagy I."/>
            <person name="Toth A."/>
            <person name="Nagy I."/>
            <person name="Kukolya J."/>
        </authorList>
    </citation>
    <scope>NUCLEOTIDE SEQUENCE [LARGE SCALE GENOMIC DNA]</scope>
    <source>
        <strain evidence="2 3">DSM 43795</strain>
    </source>
</reference>
<evidence type="ECO:0000313" key="2">
    <source>
        <dbReference type="EMBL" id="UPT22538.1"/>
    </source>
</evidence>
<dbReference type="RefSeq" id="WP_248591032.1">
    <property type="nucleotide sequence ID" value="NZ_BAABEB010000022.1"/>
</dbReference>
<name>A0ABY4L7U6_THEAE</name>
<dbReference type="InterPro" id="IPR011652">
    <property type="entry name" value="MORN_2"/>
</dbReference>
<protein>
    <recommendedName>
        <fullName evidence="4">MORN repeat variant</fullName>
    </recommendedName>
</protein>
<feature type="region of interest" description="Disordered" evidence="1">
    <location>
        <begin position="1"/>
        <end position="34"/>
    </location>
</feature>
<organism evidence="2 3">
    <name type="scientific">Thermobifida alba</name>
    <name type="common">Thermomonospora alba</name>
    <dbReference type="NCBI Taxonomy" id="53522"/>
    <lineage>
        <taxon>Bacteria</taxon>
        <taxon>Bacillati</taxon>
        <taxon>Actinomycetota</taxon>
        <taxon>Actinomycetes</taxon>
        <taxon>Streptosporangiales</taxon>
        <taxon>Nocardiopsidaceae</taxon>
        <taxon>Thermobifida</taxon>
    </lineage>
</organism>
<keyword evidence="3" id="KW-1185">Reference proteome</keyword>
<dbReference type="SUPFAM" id="SSF82185">
    <property type="entry name" value="Histone H3 K4-specific methyltransferase SET7/9 N-terminal domain"/>
    <property type="match status" value="1"/>
</dbReference>
<feature type="compositionally biased region" description="Basic residues" evidence="1">
    <location>
        <begin position="1"/>
        <end position="14"/>
    </location>
</feature>
<gene>
    <name evidence="2" type="ORF">FOF52_17570</name>
</gene>
<sequence length="159" mass="17791">MTEHPSRRKPRQSRGRTVPVGAEPSEEPAAVRGDEEDLDFEYDMAVYEGEPFTGEAVEYDRDGKMVALTTYRNGYEDGPAKQWFPDGTLRVEGATSYGVGAVGLWKEWGPKGNLISEREFNEKGFVVALREWDDAGNLVKDETYPGSVEEAGTWPSRRP</sequence>
<evidence type="ECO:0008006" key="4">
    <source>
        <dbReference type="Google" id="ProtNLM"/>
    </source>
</evidence>
<dbReference type="Pfam" id="PF07661">
    <property type="entry name" value="MORN_2"/>
    <property type="match status" value="3"/>
</dbReference>
<evidence type="ECO:0000313" key="3">
    <source>
        <dbReference type="Proteomes" id="UP000832041"/>
    </source>
</evidence>
<dbReference type="EMBL" id="CP051627">
    <property type="protein sequence ID" value="UPT22538.1"/>
    <property type="molecule type" value="Genomic_DNA"/>
</dbReference>